<feature type="transmembrane region" description="Helical" evidence="1">
    <location>
        <begin position="110"/>
        <end position="129"/>
    </location>
</feature>
<evidence type="ECO:0000256" key="1">
    <source>
        <dbReference type="SAM" id="Phobius"/>
    </source>
</evidence>
<evidence type="ECO:0000313" key="3">
    <source>
        <dbReference type="Proteomes" id="UP000050668"/>
    </source>
</evidence>
<keyword evidence="1" id="KW-0812">Transmembrane</keyword>
<organism evidence="2 3">
    <name type="scientific">Lysinibacillus contaminans</name>
    <dbReference type="NCBI Taxonomy" id="1293441"/>
    <lineage>
        <taxon>Bacteria</taxon>
        <taxon>Bacillati</taxon>
        <taxon>Bacillota</taxon>
        <taxon>Bacilli</taxon>
        <taxon>Bacillales</taxon>
        <taxon>Bacillaceae</taxon>
        <taxon>Lysinibacillus</taxon>
    </lineage>
</organism>
<gene>
    <name evidence="2" type="ORF">AEA09_10955</name>
</gene>
<keyword evidence="1" id="KW-0472">Membrane</keyword>
<dbReference type="RefSeq" id="WP_053583869.1">
    <property type="nucleotide sequence ID" value="NZ_LGRV01000003.1"/>
</dbReference>
<comment type="caution">
    <text evidence="2">The sequence shown here is derived from an EMBL/GenBank/DDBJ whole genome shotgun (WGS) entry which is preliminary data.</text>
</comment>
<proteinExistence type="predicted"/>
<feature type="transmembrane region" description="Helical" evidence="1">
    <location>
        <begin position="80"/>
        <end position="98"/>
    </location>
</feature>
<reference evidence="3" key="1">
    <citation type="submission" date="2015-07" db="EMBL/GenBank/DDBJ databases">
        <title>Fjat-14205 dsm 2895.</title>
        <authorList>
            <person name="Liu B."/>
            <person name="Wang J."/>
            <person name="Zhu Y."/>
            <person name="Liu G."/>
            <person name="Chen Q."/>
            <person name="Chen Z."/>
            <person name="Lan J."/>
            <person name="Che J."/>
            <person name="Ge C."/>
            <person name="Shi H."/>
            <person name="Pan Z."/>
            <person name="Liu X."/>
        </authorList>
    </citation>
    <scope>NUCLEOTIDE SEQUENCE [LARGE SCALE GENOMIC DNA]</scope>
    <source>
        <strain evidence="3">DSM 25560</strain>
    </source>
</reference>
<sequence>MSDFKRQLDDIKIPENLHQRSLQGIQQAQKEQRKPRNWLPKVVAMVVTFAAIGFIALSVGEREEQQQQASDFMGKSPFSPQFYWLIAIVLMVVSIIVIRRAIKKGMHQKFGIASCVMLVLMLGNSALFLQNQLTKPVTVPLVHDFFGGNVAHALEIRYIINKNDHRSVRYLQAGELTLQALHRDELQKEDVFYYPTDTSDEGSYQLIRSAFFQGNTEEMQVLIDSDEVFLVLDDGEKLPTTLQIDFDFHYGPILKEDTYMPESNIEGNMGRTGVMERDVVLDEVYIPKMLEGSLAFEKMVVDKVTYLKSDFPIVVKKGQQVTLYFTGDKAPIDVNTMVGVRGPNGLFPIRIYGKADMGVTKLREELLRHDGV</sequence>
<evidence type="ECO:0008006" key="4">
    <source>
        <dbReference type="Google" id="ProtNLM"/>
    </source>
</evidence>
<keyword evidence="1" id="KW-1133">Transmembrane helix</keyword>
<keyword evidence="3" id="KW-1185">Reference proteome</keyword>
<evidence type="ECO:0000313" key="2">
    <source>
        <dbReference type="EMBL" id="KOS69011.1"/>
    </source>
</evidence>
<protein>
    <recommendedName>
        <fullName evidence="4">DUF4179 domain-containing protein</fullName>
    </recommendedName>
</protein>
<accession>A0ABR5K2C8</accession>
<name>A0ABR5K2C8_9BACI</name>
<dbReference type="EMBL" id="LGRV01000003">
    <property type="protein sequence ID" value="KOS69011.1"/>
    <property type="molecule type" value="Genomic_DNA"/>
</dbReference>
<dbReference type="Proteomes" id="UP000050668">
    <property type="component" value="Unassembled WGS sequence"/>
</dbReference>
<feature type="transmembrane region" description="Helical" evidence="1">
    <location>
        <begin position="38"/>
        <end position="60"/>
    </location>
</feature>